<evidence type="ECO:0000256" key="1">
    <source>
        <dbReference type="SAM" id="MobiDB-lite"/>
    </source>
</evidence>
<dbReference type="AlphaFoldDB" id="A0A3N0Y872"/>
<dbReference type="Proteomes" id="UP000281406">
    <property type="component" value="Unassembled WGS sequence"/>
</dbReference>
<accession>A0A3N0Y872</accession>
<feature type="compositionally biased region" description="Basic and acidic residues" evidence="1">
    <location>
        <begin position="59"/>
        <end position="74"/>
    </location>
</feature>
<comment type="caution">
    <text evidence="2">The sequence shown here is derived from an EMBL/GenBank/DDBJ whole genome shotgun (WGS) entry which is preliminary data.</text>
</comment>
<sequence>MAAGRFGWSREVKASGLCPGLIHYPAPAATHSQPPPKQPFTGSFLLRDSLTHRPALDAWLDHHSSSPTSEHELQSRTQCSRNHSSLTMAEDSLRNTA</sequence>
<proteinExistence type="predicted"/>
<reference evidence="2 3" key="1">
    <citation type="submission" date="2018-10" db="EMBL/GenBank/DDBJ databases">
        <title>Genome assembly for a Yunnan-Guizhou Plateau 3E fish, Anabarilius grahami (Regan), and its evolutionary and genetic applications.</title>
        <authorList>
            <person name="Jiang W."/>
        </authorList>
    </citation>
    <scope>NUCLEOTIDE SEQUENCE [LARGE SCALE GENOMIC DNA]</scope>
    <source>
        <strain evidence="2">AG-KIZ</strain>
        <tissue evidence="2">Muscle</tissue>
    </source>
</reference>
<name>A0A3N0Y872_ANAGA</name>
<gene>
    <name evidence="2" type="ORF">DPX16_8226</name>
</gene>
<keyword evidence="3" id="KW-1185">Reference proteome</keyword>
<feature type="region of interest" description="Disordered" evidence="1">
    <location>
        <begin position="59"/>
        <end position="97"/>
    </location>
</feature>
<feature type="compositionally biased region" description="Polar residues" evidence="1">
    <location>
        <begin position="75"/>
        <end position="87"/>
    </location>
</feature>
<dbReference type="EMBL" id="RJVU01049825">
    <property type="protein sequence ID" value="ROL42347.1"/>
    <property type="molecule type" value="Genomic_DNA"/>
</dbReference>
<organism evidence="2 3">
    <name type="scientific">Anabarilius grahami</name>
    <name type="common">Kanglang fish</name>
    <name type="synonym">Barilius grahami</name>
    <dbReference type="NCBI Taxonomy" id="495550"/>
    <lineage>
        <taxon>Eukaryota</taxon>
        <taxon>Metazoa</taxon>
        <taxon>Chordata</taxon>
        <taxon>Craniata</taxon>
        <taxon>Vertebrata</taxon>
        <taxon>Euteleostomi</taxon>
        <taxon>Actinopterygii</taxon>
        <taxon>Neopterygii</taxon>
        <taxon>Teleostei</taxon>
        <taxon>Ostariophysi</taxon>
        <taxon>Cypriniformes</taxon>
        <taxon>Xenocyprididae</taxon>
        <taxon>Xenocypridinae</taxon>
        <taxon>Xenocypridinae incertae sedis</taxon>
        <taxon>Anabarilius</taxon>
    </lineage>
</organism>
<evidence type="ECO:0000313" key="2">
    <source>
        <dbReference type="EMBL" id="ROL42347.1"/>
    </source>
</evidence>
<evidence type="ECO:0000313" key="3">
    <source>
        <dbReference type="Proteomes" id="UP000281406"/>
    </source>
</evidence>
<protein>
    <submittedName>
        <fullName evidence="2">Uncharacterized protein</fullName>
    </submittedName>
</protein>